<evidence type="ECO:0000313" key="1">
    <source>
        <dbReference type="EMBL" id="KAK3778676.1"/>
    </source>
</evidence>
<gene>
    <name evidence="1" type="ORF">RRG08_012950</name>
</gene>
<keyword evidence="2" id="KW-1185">Reference proteome</keyword>
<dbReference type="Proteomes" id="UP001283361">
    <property type="component" value="Unassembled WGS sequence"/>
</dbReference>
<dbReference type="AlphaFoldDB" id="A0AAE1A1B2"/>
<proteinExistence type="predicted"/>
<protein>
    <submittedName>
        <fullName evidence="1">Uncharacterized protein</fullName>
    </submittedName>
</protein>
<organism evidence="1 2">
    <name type="scientific">Elysia crispata</name>
    <name type="common">lettuce slug</name>
    <dbReference type="NCBI Taxonomy" id="231223"/>
    <lineage>
        <taxon>Eukaryota</taxon>
        <taxon>Metazoa</taxon>
        <taxon>Spiralia</taxon>
        <taxon>Lophotrochozoa</taxon>
        <taxon>Mollusca</taxon>
        <taxon>Gastropoda</taxon>
        <taxon>Heterobranchia</taxon>
        <taxon>Euthyneura</taxon>
        <taxon>Panpulmonata</taxon>
        <taxon>Sacoglossa</taxon>
        <taxon>Placobranchoidea</taxon>
        <taxon>Plakobranchidae</taxon>
        <taxon>Elysia</taxon>
    </lineage>
</organism>
<accession>A0AAE1A1B2</accession>
<dbReference type="EMBL" id="JAWDGP010002895">
    <property type="protein sequence ID" value="KAK3778676.1"/>
    <property type="molecule type" value="Genomic_DNA"/>
</dbReference>
<reference evidence="1" key="1">
    <citation type="journal article" date="2023" name="G3 (Bethesda)">
        <title>A reference genome for the long-term kleptoplast-retaining sea slug Elysia crispata morphotype clarki.</title>
        <authorList>
            <person name="Eastman K.E."/>
            <person name="Pendleton A.L."/>
            <person name="Shaikh M.A."/>
            <person name="Suttiyut T."/>
            <person name="Ogas R."/>
            <person name="Tomko P."/>
            <person name="Gavelis G."/>
            <person name="Widhalm J.R."/>
            <person name="Wisecaver J.H."/>
        </authorList>
    </citation>
    <scope>NUCLEOTIDE SEQUENCE</scope>
    <source>
        <strain evidence="1">ECLA1</strain>
    </source>
</reference>
<comment type="caution">
    <text evidence="1">The sequence shown here is derived from an EMBL/GenBank/DDBJ whole genome shotgun (WGS) entry which is preliminary data.</text>
</comment>
<name>A0AAE1A1B2_9GAST</name>
<evidence type="ECO:0000313" key="2">
    <source>
        <dbReference type="Proteomes" id="UP001283361"/>
    </source>
</evidence>
<sequence length="125" mass="13494">MTSQQQPNILSPLTVVRGRRSKPHSTTAKGRLLQKLKFMAYCDKLLGLSSTSAPTIQTDIYMRGSILNQTNITGFRCHSPGVIIPITSAAADTGTASMLRGFSEIDNGDKQNLTGGRIETKLVTV</sequence>